<feature type="compositionally biased region" description="Basic and acidic residues" evidence="3">
    <location>
        <begin position="440"/>
        <end position="456"/>
    </location>
</feature>
<dbReference type="Proteomes" id="UP000000305">
    <property type="component" value="Unassembled WGS sequence"/>
</dbReference>
<keyword evidence="6" id="KW-1185">Reference proteome</keyword>
<dbReference type="PANTHER" id="PTHR13100:SF10">
    <property type="entry name" value="CELL GROWTH-REGULATING NUCLEOLAR PROTEIN"/>
    <property type="match status" value="1"/>
</dbReference>
<evidence type="ECO:0000313" key="5">
    <source>
        <dbReference type="EMBL" id="EFX76922.1"/>
    </source>
</evidence>
<dbReference type="GO" id="GO:0006364">
    <property type="term" value="P:rRNA processing"/>
    <property type="evidence" value="ECO:0000318"/>
    <property type="project" value="GO_Central"/>
</dbReference>
<dbReference type="AlphaFoldDB" id="E9GTV9"/>
<accession>E9GTV9</accession>
<evidence type="ECO:0000256" key="2">
    <source>
        <dbReference type="ARBA" id="ARBA00023242"/>
    </source>
</evidence>
<keyword evidence="2" id="KW-0539">Nucleus</keyword>
<evidence type="ECO:0000259" key="4">
    <source>
        <dbReference type="Pfam" id="PF25879"/>
    </source>
</evidence>
<dbReference type="HOGENOM" id="CLU_497203_0_0_1"/>
<dbReference type="GO" id="GO:0000122">
    <property type="term" value="P:negative regulation of transcription by RNA polymerase II"/>
    <property type="evidence" value="ECO:0000318"/>
    <property type="project" value="GO_Central"/>
</dbReference>
<dbReference type="Pfam" id="PF25879">
    <property type="entry name" value="WHD_LYAR"/>
    <property type="match status" value="1"/>
</dbReference>
<protein>
    <submittedName>
        <fullName evidence="5">Cell growth-regulating nucleolar protein</fullName>
    </submittedName>
</protein>
<organism evidence="5 6">
    <name type="scientific">Daphnia pulex</name>
    <name type="common">Water flea</name>
    <dbReference type="NCBI Taxonomy" id="6669"/>
    <lineage>
        <taxon>Eukaryota</taxon>
        <taxon>Metazoa</taxon>
        <taxon>Ecdysozoa</taxon>
        <taxon>Arthropoda</taxon>
        <taxon>Crustacea</taxon>
        <taxon>Branchiopoda</taxon>
        <taxon>Diplostraca</taxon>
        <taxon>Cladocera</taxon>
        <taxon>Anomopoda</taxon>
        <taxon>Daphniidae</taxon>
        <taxon>Daphnia</taxon>
    </lineage>
</organism>
<dbReference type="GO" id="GO:0003677">
    <property type="term" value="F:DNA binding"/>
    <property type="evidence" value="ECO:0000318"/>
    <property type="project" value="GO_Central"/>
</dbReference>
<feature type="compositionally biased region" description="Polar residues" evidence="3">
    <location>
        <begin position="471"/>
        <end position="483"/>
    </location>
</feature>
<feature type="domain" description="Cell growth-regulating nucleolar protein-like winged helix" evidence="4">
    <location>
        <begin position="491"/>
        <end position="563"/>
    </location>
</feature>
<dbReference type="OrthoDB" id="21474at2759"/>
<dbReference type="KEGG" id="dpx:DAPPUDRAFT_299670"/>
<proteinExistence type="predicted"/>
<evidence type="ECO:0000256" key="1">
    <source>
        <dbReference type="ARBA" id="ARBA00004123"/>
    </source>
</evidence>
<dbReference type="InParanoid" id="E9GTV9"/>
<dbReference type="GO" id="GO:0005730">
    <property type="term" value="C:nucleolus"/>
    <property type="evidence" value="ECO:0000318"/>
    <property type="project" value="GO_Central"/>
</dbReference>
<dbReference type="InterPro" id="IPR058719">
    <property type="entry name" value="WHD_LYAR"/>
</dbReference>
<feature type="region of interest" description="Disordered" evidence="3">
    <location>
        <begin position="436"/>
        <end position="483"/>
    </location>
</feature>
<dbReference type="EMBL" id="GL732565">
    <property type="protein sequence ID" value="EFX76922.1"/>
    <property type="molecule type" value="Genomic_DNA"/>
</dbReference>
<sequence>MVRHGKHSHAKPDQSAEERKEVWVSMVERLIKSVGDSDEDLTIALEKISRAKKVPRRWLNLNKPKFVACSPPRELFGRKQATMVSLSFDKCESPLIKKEMENTLTKKKLAQPNLNKRRAWTSIVENAVKSVDSNEELKTSLHRIGQAEKIPIKWNRMTKPDFLTFLDNISGYQANTKIDEQSWELVSKSLEEQRTNRAKNDKNHIEVTKSVVAVGNANKRKSDDKLVSGNKKIKKEIVASESSKTVKGSFKEQKMAKKLAKEQNKSTKQKHRQMEKAQWQEIVQSMISEAGNNEELIQNLQRTFLMNMPGYTVNPTITDQLWNMVSTALKKNQEKKNGGKSIQSIKIPKILSRKEAWTALLKNIIMENTDSELKSNLERICHAEKFPRHPNKLNQEKFMNFLNCLPAYPTNLAIDEKLWNLLSKALKERKKSNALNSNAIKDEDNGTQRDIASENRSKKKRKQQTEESKSQVKGSTNQTDDQLNLPEQSVKVKWCTIGKKILRAQNDNELPLKKFQKKIVAEYLKQTGGNSDNESVEALWSKCQKKLSKNSKFQIVDDKIKIISR</sequence>
<evidence type="ECO:0000313" key="6">
    <source>
        <dbReference type="Proteomes" id="UP000000305"/>
    </source>
</evidence>
<dbReference type="InterPro" id="IPR039999">
    <property type="entry name" value="LYAR"/>
</dbReference>
<dbReference type="PANTHER" id="PTHR13100">
    <property type="entry name" value="CELL GROWTH-REGULATING NUCLEOLAR PROTEIN LYAR"/>
    <property type="match status" value="1"/>
</dbReference>
<gene>
    <name evidence="5" type="ORF">DAPPUDRAFT_299670</name>
</gene>
<reference evidence="5 6" key="1">
    <citation type="journal article" date="2011" name="Science">
        <title>The ecoresponsive genome of Daphnia pulex.</title>
        <authorList>
            <person name="Colbourne J.K."/>
            <person name="Pfrender M.E."/>
            <person name="Gilbert D."/>
            <person name="Thomas W.K."/>
            <person name="Tucker A."/>
            <person name="Oakley T.H."/>
            <person name="Tokishita S."/>
            <person name="Aerts A."/>
            <person name="Arnold G.J."/>
            <person name="Basu M.K."/>
            <person name="Bauer D.J."/>
            <person name="Caceres C.E."/>
            <person name="Carmel L."/>
            <person name="Casola C."/>
            <person name="Choi J.H."/>
            <person name="Detter J.C."/>
            <person name="Dong Q."/>
            <person name="Dusheyko S."/>
            <person name="Eads B.D."/>
            <person name="Frohlich T."/>
            <person name="Geiler-Samerotte K.A."/>
            <person name="Gerlach D."/>
            <person name="Hatcher P."/>
            <person name="Jogdeo S."/>
            <person name="Krijgsveld J."/>
            <person name="Kriventseva E.V."/>
            <person name="Kultz D."/>
            <person name="Laforsch C."/>
            <person name="Lindquist E."/>
            <person name="Lopez J."/>
            <person name="Manak J.R."/>
            <person name="Muller J."/>
            <person name="Pangilinan J."/>
            <person name="Patwardhan R.P."/>
            <person name="Pitluck S."/>
            <person name="Pritham E.J."/>
            <person name="Rechtsteiner A."/>
            <person name="Rho M."/>
            <person name="Rogozin I.B."/>
            <person name="Sakarya O."/>
            <person name="Salamov A."/>
            <person name="Schaack S."/>
            <person name="Shapiro H."/>
            <person name="Shiga Y."/>
            <person name="Skalitzky C."/>
            <person name="Smith Z."/>
            <person name="Souvorov A."/>
            <person name="Sung W."/>
            <person name="Tang Z."/>
            <person name="Tsuchiya D."/>
            <person name="Tu H."/>
            <person name="Vos H."/>
            <person name="Wang M."/>
            <person name="Wolf Y.I."/>
            <person name="Yamagata H."/>
            <person name="Yamada T."/>
            <person name="Ye Y."/>
            <person name="Shaw J.R."/>
            <person name="Andrews J."/>
            <person name="Crease T.J."/>
            <person name="Tang H."/>
            <person name="Lucas S.M."/>
            <person name="Robertson H.M."/>
            <person name="Bork P."/>
            <person name="Koonin E.V."/>
            <person name="Zdobnov E.M."/>
            <person name="Grigoriev I.V."/>
            <person name="Lynch M."/>
            <person name="Boore J.L."/>
        </authorList>
    </citation>
    <scope>NUCLEOTIDE SEQUENCE [LARGE SCALE GENOMIC DNA]</scope>
</reference>
<name>E9GTV9_DAPPU</name>
<evidence type="ECO:0000256" key="3">
    <source>
        <dbReference type="SAM" id="MobiDB-lite"/>
    </source>
</evidence>
<comment type="subcellular location">
    <subcellularLocation>
        <location evidence="1">Nucleus</location>
    </subcellularLocation>
</comment>